<evidence type="ECO:0000313" key="1">
    <source>
        <dbReference type="EMBL" id="MPD04016.1"/>
    </source>
</evidence>
<keyword evidence="2" id="KW-1185">Reference proteome</keyword>
<organism evidence="1 2">
    <name type="scientific">Portunus trituberculatus</name>
    <name type="common">Swimming crab</name>
    <name type="synonym">Neptunus trituberculatus</name>
    <dbReference type="NCBI Taxonomy" id="210409"/>
    <lineage>
        <taxon>Eukaryota</taxon>
        <taxon>Metazoa</taxon>
        <taxon>Ecdysozoa</taxon>
        <taxon>Arthropoda</taxon>
        <taxon>Crustacea</taxon>
        <taxon>Multicrustacea</taxon>
        <taxon>Malacostraca</taxon>
        <taxon>Eumalacostraca</taxon>
        <taxon>Eucarida</taxon>
        <taxon>Decapoda</taxon>
        <taxon>Pleocyemata</taxon>
        <taxon>Brachyura</taxon>
        <taxon>Eubrachyura</taxon>
        <taxon>Portunoidea</taxon>
        <taxon>Portunidae</taxon>
        <taxon>Portuninae</taxon>
        <taxon>Portunus</taxon>
    </lineage>
</organism>
<dbReference type="Proteomes" id="UP000324222">
    <property type="component" value="Unassembled WGS sequence"/>
</dbReference>
<accession>A0A5B7KB26</accession>
<name>A0A5B7KB26_PORTR</name>
<comment type="caution">
    <text evidence="1">The sequence shown here is derived from an EMBL/GenBank/DDBJ whole genome shotgun (WGS) entry which is preliminary data.</text>
</comment>
<gene>
    <name evidence="1" type="ORF">E2C01_099684</name>
</gene>
<sequence length="147" mass="16168">MCGRLPDSTLNTLSITPPPYSPVLFIPILYPLILPLTLSSTLRSPLPPIPKSQIFPSLSPLLSLFSPKKPYKPNNSLRPPPPRLFPRTCADLCIKANSYNISAVFRGRCCPSPLTVSDGVTGRRGDGGKGRCRGLERWRDGWRVAVE</sequence>
<protein>
    <submittedName>
        <fullName evidence="1">Uncharacterized protein</fullName>
    </submittedName>
</protein>
<reference evidence="1 2" key="1">
    <citation type="submission" date="2019-05" db="EMBL/GenBank/DDBJ databases">
        <title>Another draft genome of Portunus trituberculatus and its Hox gene families provides insights of decapod evolution.</title>
        <authorList>
            <person name="Jeong J.-H."/>
            <person name="Song I."/>
            <person name="Kim S."/>
            <person name="Choi T."/>
            <person name="Kim D."/>
            <person name="Ryu S."/>
            <person name="Kim W."/>
        </authorList>
    </citation>
    <scope>NUCLEOTIDE SEQUENCE [LARGE SCALE GENOMIC DNA]</scope>
    <source>
        <tissue evidence="1">Muscle</tissue>
    </source>
</reference>
<evidence type="ECO:0000313" key="2">
    <source>
        <dbReference type="Proteomes" id="UP000324222"/>
    </source>
</evidence>
<proteinExistence type="predicted"/>
<dbReference type="AlphaFoldDB" id="A0A5B7KB26"/>
<dbReference type="EMBL" id="VSRR010139100">
    <property type="protein sequence ID" value="MPD04016.1"/>
    <property type="molecule type" value="Genomic_DNA"/>
</dbReference>